<name>A0AAU7CAS2_9BACT</name>
<dbReference type="InterPro" id="IPR013325">
    <property type="entry name" value="RNA_pol_sigma_r2"/>
</dbReference>
<evidence type="ECO:0000256" key="3">
    <source>
        <dbReference type="ARBA" id="ARBA00023082"/>
    </source>
</evidence>
<feature type="region of interest" description="Disordered" evidence="5">
    <location>
        <begin position="507"/>
        <end position="526"/>
    </location>
</feature>
<evidence type="ECO:0000256" key="5">
    <source>
        <dbReference type="SAM" id="MobiDB-lite"/>
    </source>
</evidence>
<comment type="similarity">
    <text evidence="1">Belongs to the sigma-70 factor family. ECF subfamily.</text>
</comment>
<evidence type="ECO:0000256" key="1">
    <source>
        <dbReference type="ARBA" id="ARBA00010641"/>
    </source>
</evidence>
<keyword evidence="2" id="KW-0805">Transcription regulation</keyword>
<feature type="domain" description="RNA polymerase sigma factor 70 region 4 type 2" evidence="7">
    <location>
        <begin position="143"/>
        <end position="194"/>
    </location>
</feature>
<dbReference type="InterPro" id="IPR014284">
    <property type="entry name" value="RNA_pol_sigma-70_dom"/>
</dbReference>
<dbReference type="InterPro" id="IPR007627">
    <property type="entry name" value="RNA_pol_sigma70_r2"/>
</dbReference>
<keyword evidence="3" id="KW-0731">Sigma factor</keyword>
<dbReference type="InterPro" id="IPR013324">
    <property type="entry name" value="RNA_pol_sigma_r3/r4-like"/>
</dbReference>
<proteinExistence type="inferred from homology"/>
<dbReference type="RefSeq" id="WP_406694989.1">
    <property type="nucleotide sequence ID" value="NZ_CP155447.1"/>
</dbReference>
<organism evidence="8">
    <name type="scientific">Singulisphaera sp. Ch08</name>
    <dbReference type="NCBI Taxonomy" id="3120278"/>
    <lineage>
        <taxon>Bacteria</taxon>
        <taxon>Pseudomonadati</taxon>
        <taxon>Planctomycetota</taxon>
        <taxon>Planctomycetia</taxon>
        <taxon>Isosphaerales</taxon>
        <taxon>Isosphaeraceae</taxon>
        <taxon>Singulisphaera</taxon>
    </lineage>
</organism>
<dbReference type="GO" id="GO:0016987">
    <property type="term" value="F:sigma factor activity"/>
    <property type="evidence" value="ECO:0007669"/>
    <property type="project" value="UniProtKB-KW"/>
</dbReference>
<dbReference type="EMBL" id="CP155447">
    <property type="protein sequence ID" value="XBH02247.1"/>
    <property type="molecule type" value="Genomic_DNA"/>
</dbReference>
<sequence length="526" mass="56988">MARGDQGIVLRQLNMLFSMGADGGLTDTQLLERFSSRRDHAAESAFRVLVERHGPMVLRVCRAVLRDPHDAQDAFQATFLVLVQRAGSLWVRDSLAPWLHQVAYRTASGARSAAARRRRHELRAAEFTSRSAHPGDHDDLAGAVHDEVGRLPERFREAVVLCLLEGLTPEQAARHLGCPVGTVHSRLARGRERLRGRLARRGVAVPIGLLAAPLGSAPTQVAVSAELLQTTISAAVRVAAAKGAITTGTVSAQVAALIEGELSMMALVKLKWVAVAFLVALLGISAAGIRGATATVLQSQASADEPRSDDDSPPTTRVPVTDHQAMENWWTELEKDEPEASRALLKLADRPADTVPFLKGKLKPLILDGNRLKELLVKLGSMDENDWRPAFAELEYFDPRLAVELETLMTDVGESPTRQRIVAVLGGHPADTFEGKAVILRPVDGGFNFFVTPGGAWWAEHDVARINRGQVTKKKWIRAVRAIALLEHLGTPEAVAILKEMATGHPLAQPTRAAKQASEKLGGNAR</sequence>
<dbReference type="SUPFAM" id="SSF88946">
    <property type="entry name" value="Sigma2 domain of RNA polymerase sigma factors"/>
    <property type="match status" value="1"/>
</dbReference>
<dbReference type="InterPro" id="IPR013249">
    <property type="entry name" value="RNA_pol_sigma70_r4_t2"/>
</dbReference>
<dbReference type="PANTHER" id="PTHR43133:SF51">
    <property type="entry name" value="RNA POLYMERASE SIGMA FACTOR"/>
    <property type="match status" value="1"/>
</dbReference>
<reference evidence="8" key="1">
    <citation type="submission" date="2024-05" db="EMBL/GenBank/DDBJ databases">
        <title>Planctomycetes of the genus Singulisphaera possess chitinolytic capabilities.</title>
        <authorList>
            <person name="Ivanova A."/>
        </authorList>
    </citation>
    <scope>NUCLEOTIDE SEQUENCE</scope>
    <source>
        <strain evidence="8">Ch08T</strain>
    </source>
</reference>
<dbReference type="InterPro" id="IPR036388">
    <property type="entry name" value="WH-like_DNA-bd_sf"/>
</dbReference>
<feature type="domain" description="RNA polymerase sigma-70 region 2" evidence="6">
    <location>
        <begin position="49"/>
        <end position="108"/>
    </location>
</feature>
<dbReference type="Gene3D" id="1.10.1740.10">
    <property type="match status" value="1"/>
</dbReference>
<accession>A0AAU7CAS2</accession>
<dbReference type="AlphaFoldDB" id="A0AAU7CAS2"/>
<dbReference type="Gene3D" id="1.10.10.10">
    <property type="entry name" value="Winged helix-like DNA-binding domain superfamily/Winged helix DNA-binding domain"/>
    <property type="match status" value="1"/>
</dbReference>
<evidence type="ECO:0000256" key="4">
    <source>
        <dbReference type="ARBA" id="ARBA00023163"/>
    </source>
</evidence>
<evidence type="ECO:0000313" key="8">
    <source>
        <dbReference type="EMBL" id="XBH02247.1"/>
    </source>
</evidence>
<evidence type="ECO:0000259" key="6">
    <source>
        <dbReference type="Pfam" id="PF04542"/>
    </source>
</evidence>
<dbReference type="GO" id="GO:0003677">
    <property type="term" value="F:DNA binding"/>
    <property type="evidence" value="ECO:0007669"/>
    <property type="project" value="InterPro"/>
</dbReference>
<keyword evidence="4" id="KW-0804">Transcription</keyword>
<dbReference type="Pfam" id="PF08281">
    <property type="entry name" value="Sigma70_r4_2"/>
    <property type="match status" value="1"/>
</dbReference>
<dbReference type="GO" id="GO:0006352">
    <property type="term" value="P:DNA-templated transcription initiation"/>
    <property type="evidence" value="ECO:0007669"/>
    <property type="project" value="InterPro"/>
</dbReference>
<dbReference type="NCBIfam" id="TIGR02937">
    <property type="entry name" value="sigma70-ECF"/>
    <property type="match status" value="1"/>
</dbReference>
<dbReference type="InterPro" id="IPR039425">
    <property type="entry name" value="RNA_pol_sigma-70-like"/>
</dbReference>
<evidence type="ECO:0000256" key="2">
    <source>
        <dbReference type="ARBA" id="ARBA00023015"/>
    </source>
</evidence>
<protein>
    <submittedName>
        <fullName evidence="8">RNA polymerase sigma factor</fullName>
    </submittedName>
</protein>
<gene>
    <name evidence="8" type="ORF">V5E97_28500</name>
</gene>
<dbReference type="SUPFAM" id="SSF88659">
    <property type="entry name" value="Sigma3 and sigma4 domains of RNA polymerase sigma factors"/>
    <property type="match status" value="1"/>
</dbReference>
<feature type="region of interest" description="Disordered" evidence="5">
    <location>
        <begin position="300"/>
        <end position="319"/>
    </location>
</feature>
<dbReference type="PANTHER" id="PTHR43133">
    <property type="entry name" value="RNA POLYMERASE ECF-TYPE SIGMA FACTO"/>
    <property type="match status" value="1"/>
</dbReference>
<dbReference type="Pfam" id="PF04542">
    <property type="entry name" value="Sigma70_r2"/>
    <property type="match status" value="1"/>
</dbReference>
<evidence type="ECO:0000259" key="7">
    <source>
        <dbReference type="Pfam" id="PF08281"/>
    </source>
</evidence>